<accession>A0ABU1P4M4</accession>
<evidence type="ECO:0000313" key="2">
    <source>
        <dbReference type="Proteomes" id="UP001267290"/>
    </source>
</evidence>
<name>A0ABU1P4M4_9BACL</name>
<sequence length="156" mass="17260">MSDKDDCEKISIYVTNDFLPQFVDGNSFVPLVVNLNSAQHGCGIVFDPGTDTLTIKKSRLFQCQFTIQLSNVAFPPPSNPNPLVRFEVRRNGGTLVSSQTNFNANSLDTIYVTSTLFTEYFRFGDKIQLIFAQPAPIPSGSVLRIDFASVTLIEIS</sequence>
<dbReference type="Proteomes" id="UP001267290">
    <property type="component" value="Unassembled WGS sequence"/>
</dbReference>
<protein>
    <submittedName>
        <fullName evidence="1">Uncharacterized protein</fullName>
    </submittedName>
</protein>
<organism evidence="1 2">
    <name type="scientific">Paenibacillus qinlingensis</name>
    <dbReference type="NCBI Taxonomy" id="1837343"/>
    <lineage>
        <taxon>Bacteria</taxon>
        <taxon>Bacillati</taxon>
        <taxon>Bacillota</taxon>
        <taxon>Bacilli</taxon>
        <taxon>Bacillales</taxon>
        <taxon>Paenibacillaceae</taxon>
        <taxon>Paenibacillus</taxon>
    </lineage>
</organism>
<gene>
    <name evidence="1" type="ORF">J2736_005927</name>
</gene>
<comment type="caution">
    <text evidence="1">The sequence shown here is derived from an EMBL/GenBank/DDBJ whole genome shotgun (WGS) entry which is preliminary data.</text>
</comment>
<evidence type="ECO:0000313" key="1">
    <source>
        <dbReference type="EMBL" id="MDR6554697.1"/>
    </source>
</evidence>
<proteinExistence type="predicted"/>
<dbReference type="EMBL" id="JAVDSB010000018">
    <property type="protein sequence ID" value="MDR6554697.1"/>
    <property type="molecule type" value="Genomic_DNA"/>
</dbReference>
<dbReference type="RefSeq" id="WP_310502111.1">
    <property type="nucleotide sequence ID" value="NZ_JAVDSB010000018.1"/>
</dbReference>
<reference evidence="1 2" key="1">
    <citation type="submission" date="2023-07" db="EMBL/GenBank/DDBJ databases">
        <title>Sorghum-associated microbial communities from plants grown in Nebraska, USA.</title>
        <authorList>
            <person name="Schachtman D."/>
        </authorList>
    </citation>
    <scope>NUCLEOTIDE SEQUENCE [LARGE SCALE GENOMIC DNA]</scope>
    <source>
        <strain evidence="1 2">CC258</strain>
    </source>
</reference>
<keyword evidence="2" id="KW-1185">Reference proteome</keyword>